<dbReference type="OMA" id="RMFFFLE"/>
<proteinExistence type="inferred from homology"/>
<dbReference type="SUPFAM" id="SSF103473">
    <property type="entry name" value="MFS general substrate transporter"/>
    <property type="match status" value="1"/>
</dbReference>
<comment type="caution">
    <text evidence="8">The sequence shown here is derived from an EMBL/GenBank/DDBJ whole genome shotgun (WGS) entry which is preliminary data.</text>
</comment>
<evidence type="ECO:0000256" key="3">
    <source>
        <dbReference type="ARBA" id="ARBA00022448"/>
    </source>
</evidence>
<dbReference type="PANTHER" id="PTHR23500:SF14">
    <property type="entry name" value="SUGAR TRANSPORT PROTEIN 14"/>
    <property type="match status" value="1"/>
</dbReference>
<dbReference type="InterPro" id="IPR036259">
    <property type="entry name" value="MFS_trans_sf"/>
</dbReference>
<dbReference type="InterPro" id="IPR045262">
    <property type="entry name" value="STP/PLT_plant"/>
</dbReference>
<accession>A0A200R6T2</accession>
<evidence type="ECO:0000256" key="4">
    <source>
        <dbReference type="ARBA" id="ARBA00022692"/>
    </source>
</evidence>
<dbReference type="OrthoDB" id="5296287at2759"/>
<dbReference type="AlphaFoldDB" id="A0A200R6T2"/>
<comment type="similarity">
    <text evidence="2">Belongs to the major facilitator superfamily. Sugar transporter (TC 2.A.1.1) family.</text>
</comment>
<dbReference type="Gene3D" id="1.20.1250.20">
    <property type="entry name" value="MFS general substrate transporter like domains"/>
    <property type="match status" value="1"/>
</dbReference>
<dbReference type="STRING" id="56857.A0A200R6T2"/>
<comment type="subcellular location">
    <subcellularLocation>
        <location evidence="1">Membrane</location>
    </subcellularLocation>
</comment>
<keyword evidence="4 7" id="KW-0812">Transmembrane</keyword>
<sequence>MNSIFFYAPGIFQSLRFGSGAALYSSIITSTMFVVATFVSMAVVDKFGRMFFFLEAGCPMIVSMLILAVILALKFGHGVTLTKG</sequence>
<organism evidence="8 9">
    <name type="scientific">Macleaya cordata</name>
    <name type="common">Five-seeded plume-poppy</name>
    <name type="synonym">Bocconia cordata</name>
    <dbReference type="NCBI Taxonomy" id="56857"/>
    <lineage>
        <taxon>Eukaryota</taxon>
        <taxon>Viridiplantae</taxon>
        <taxon>Streptophyta</taxon>
        <taxon>Embryophyta</taxon>
        <taxon>Tracheophyta</taxon>
        <taxon>Spermatophyta</taxon>
        <taxon>Magnoliopsida</taxon>
        <taxon>Ranunculales</taxon>
        <taxon>Papaveraceae</taxon>
        <taxon>Papaveroideae</taxon>
        <taxon>Macleaya</taxon>
    </lineage>
</organism>
<dbReference type="EMBL" id="MVGT01000436">
    <property type="protein sequence ID" value="OVA18383.1"/>
    <property type="molecule type" value="Genomic_DNA"/>
</dbReference>
<gene>
    <name evidence="8" type="ORF">BVC80_1833g36</name>
</gene>
<dbReference type="PANTHER" id="PTHR23500">
    <property type="entry name" value="SOLUTE CARRIER FAMILY 2, FACILITATED GLUCOSE TRANSPORTER"/>
    <property type="match status" value="1"/>
</dbReference>
<reference evidence="8 9" key="1">
    <citation type="journal article" date="2017" name="Mol. Plant">
        <title>The Genome of Medicinal Plant Macleaya cordata Provides New Insights into Benzylisoquinoline Alkaloids Metabolism.</title>
        <authorList>
            <person name="Liu X."/>
            <person name="Liu Y."/>
            <person name="Huang P."/>
            <person name="Ma Y."/>
            <person name="Qing Z."/>
            <person name="Tang Q."/>
            <person name="Cao H."/>
            <person name="Cheng P."/>
            <person name="Zheng Y."/>
            <person name="Yuan Z."/>
            <person name="Zhou Y."/>
            <person name="Liu J."/>
            <person name="Tang Z."/>
            <person name="Zhuo Y."/>
            <person name="Zhang Y."/>
            <person name="Yu L."/>
            <person name="Huang J."/>
            <person name="Yang P."/>
            <person name="Peng Q."/>
            <person name="Zhang J."/>
            <person name="Jiang W."/>
            <person name="Zhang Z."/>
            <person name="Lin K."/>
            <person name="Ro D.K."/>
            <person name="Chen X."/>
            <person name="Xiong X."/>
            <person name="Shang Y."/>
            <person name="Huang S."/>
            <person name="Zeng J."/>
        </authorList>
    </citation>
    <scope>NUCLEOTIDE SEQUENCE [LARGE SCALE GENOMIC DNA]</scope>
    <source>
        <strain evidence="9">cv. BLH2017</strain>
        <tissue evidence="8">Root</tissue>
    </source>
</reference>
<protein>
    <submittedName>
        <fullName evidence="8">General substrate transporter</fullName>
    </submittedName>
</protein>
<evidence type="ECO:0000256" key="2">
    <source>
        <dbReference type="ARBA" id="ARBA00010992"/>
    </source>
</evidence>
<keyword evidence="9" id="KW-1185">Reference proteome</keyword>
<feature type="transmembrane region" description="Helical" evidence="7">
    <location>
        <begin position="50"/>
        <end position="73"/>
    </location>
</feature>
<evidence type="ECO:0000256" key="6">
    <source>
        <dbReference type="ARBA" id="ARBA00023136"/>
    </source>
</evidence>
<evidence type="ECO:0000256" key="7">
    <source>
        <dbReference type="SAM" id="Phobius"/>
    </source>
</evidence>
<dbReference type="Proteomes" id="UP000195402">
    <property type="component" value="Unassembled WGS sequence"/>
</dbReference>
<evidence type="ECO:0000313" key="8">
    <source>
        <dbReference type="EMBL" id="OVA18383.1"/>
    </source>
</evidence>
<keyword evidence="5 7" id="KW-1133">Transmembrane helix</keyword>
<evidence type="ECO:0000313" key="9">
    <source>
        <dbReference type="Proteomes" id="UP000195402"/>
    </source>
</evidence>
<keyword evidence="6 7" id="KW-0472">Membrane</keyword>
<evidence type="ECO:0000256" key="5">
    <source>
        <dbReference type="ARBA" id="ARBA00022989"/>
    </source>
</evidence>
<evidence type="ECO:0000256" key="1">
    <source>
        <dbReference type="ARBA" id="ARBA00004370"/>
    </source>
</evidence>
<dbReference type="GO" id="GO:0015144">
    <property type="term" value="F:carbohydrate transmembrane transporter activity"/>
    <property type="evidence" value="ECO:0007669"/>
    <property type="project" value="InterPro"/>
</dbReference>
<feature type="transmembrane region" description="Helical" evidence="7">
    <location>
        <begin position="21"/>
        <end position="44"/>
    </location>
</feature>
<dbReference type="InterPro" id="IPR005828">
    <property type="entry name" value="MFS_sugar_transport-like"/>
</dbReference>
<name>A0A200R6T2_MACCD</name>
<keyword evidence="3" id="KW-0813">Transport</keyword>
<dbReference type="GO" id="GO:0016020">
    <property type="term" value="C:membrane"/>
    <property type="evidence" value="ECO:0007669"/>
    <property type="project" value="UniProtKB-SubCell"/>
</dbReference>
<dbReference type="Pfam" id="PF00083">
    <property type="entry name" value="Sugar_tr"/>
    <property type="match status" value="1"/>
</dbReference>
<dbReference type="InParanoid" id="A0A200R6T2"/>